<feature type="signal peptide" evidence="1">
    <location>
        <begin position="1"/>
        <end position="26"/>
    </location>
</feature>
<dbReference type="Proteomes" id="UP000185062">
    <property type="component" value="Unassembled WGS sequence"/>
</dbReference>
<feature type="chain" id="PRO_5009936744" evidence="1">
    <location>
        <begin position="27"/>
        <end position="180"/>
    </location>
</feature>
<sequence length="180" mass="19279">MNNNRNTFIWIGLLVSVMLQPLIAQGAICNSDETLTPVKGKIFNNILQTGATLGTAHLNLHKDKMKCGIFGQGAIVNNGSINFIHTFVCDDEVTSPLTGDTVHSQLTLNTTGFINLQSCPPDLPQTAISGTFEETSVPMPGTGRGIFTDVERGEIQIKGTINCLASIDMKFSGAICLKNP</sequence>
<dbReference type="RefSeq" id="WP_028460784.1">
    <property type="nucleotide sequence ID" value="NZ_FSRO01000001.1"/>
</dbReference>
<evidence type="ECO:0000313" key="2">
    <source>
        <dbReference type="EMBL" id="SIO40742.1"/>
    </source>
</evidence>
<dbReference type="AlphaFoldDB" id="A0A1N6J8Y9"/>
<accession>A0A1N6J8Y9</accession>
<organism evidence="2 3">
    <name type="scientific">Nitrosomonas cryotolerans ATCC 49181</name>
    <dbReference type="NCBI Taxonomy" id="1131553"/>
    <lineage>
        <taxon>Bacteria</taxon>
        <taxon>Pseudomonadati</taxon>
        <taxon>Pseudomonadota</taxon>
        <taxon>Betaproteobacteria</taxon>
        <taxon>Nitrosomonadales</taxon>
        <taxon>Nitrosomonadaceae</taxon>
        <taxon>Nitrosomonas</taxon>
    </lineage>
</organism>
<dbReference type="eggNOG" id="ENOG502ZEJE">
    <property type="taxonomic scope" value="Bacteria"/>
</dbReference>
<keyword evidence="1" id="KW-0732">Signal</keyword>
<keyword evidence="3" id="KW-1185">Reference proteome</keyword>
<reference evidence="2 3" key="1">
    <citation type="submission" date="2016-12" db="EMBL/GenBank/DDBJ databases">
        <authorList>
            <person name="Song W.-J."/>
            <person name="Kurnit D.M."/>
        </authorList>
    </citation>
    <scope>NUCLEOTIDE SEQUENCE [LARGE SCALE GENOMIC DNA]</scope>
    <source>
        <strain evidence="2 3">ATCC 49181</strain>
    </source>
</reference>
<name>A0A1N6J8Y9_9PROT</name>
<evidence type="ECO:0000256" key="1">
    <source>
        <dbReference type="SAM" id="SignalP"/>
    </source>
</evidence>
<dbReference type="EMBL" id="FSRO01000001">
    <property type="protein sequence ID" value="SIO40742.1"/>
    <property type="molecule type" value="Genomic_DNA"/>
</dbReference>
<proteinExistence type="predicted"/>
<evidence type="ECO:0000313" key="3">
    <source>
        <dbReference type="Proteomes" id="UP000185062"/>
    </source>
</evidence>
<gene>
    <name evidence="2" type="ORF">SAMN02743940_2405</name>
</gene>
<protein>
    <submittedName>
        <fullName evidence="2">Uncharacterized protein</fullName>
    </submittedName>
</protein>